<feature type="compositionally biased region" description="Basic and acidic residues" evidence="1">
    <location>
        <begin position="234"/>
        <end position="250"/>
    </location>
</feature>
<proteinExistence type="predicted"/>
<name>A0A834CH21_ORYME</name>
<reference evidence="2" key="1">
    <citation type="journal article" name="BMC Genomics">
        <title>Long-read sequencing and de novo genome assembly of marine medaka (Oryzias melastigma).</title>
        <authorList>
            <person name="Liang P."/>
            <person name="Saqib H.S.A."/>
            <person name="Ni X."/>
            <person name="Shen Y."/>
        </authorList>
    </citation>
    <scope>NUCLEOTIDE SEQUENCE</scope>
    <source>
        <strain evidence="2">Bigg-433</strain>
    </source>
</reference>
<dbReference type="PANTHER" id="PTHR47773:SF1">
    <property type="entry name" value="C2H2-TYPE DOMAIN-CONTAINING PROTEIN"/>
    <property type="match status" value="1"/>
</dbReference>
<gene>
    <name evidence="2" type="ORF">FQA47_021324</name>
</gene>
<dbReference type="EMBL" id="WKFB01000331">
    <property type="protein sequence ID" value="KAF6726476.1"/>
    <property type="molecule type" value="Genomic_DNA"/>
</dbReference>
<dbReference type="PANTHER" id="PTHR47773">
    <property type="entry name" value="SI:DKEY-9I5.2-RELATED"/>
    <property type="match status" value="1"/>
</dbReference>
<sequence length="378" mass="41589">MGCRKLHLPGFEEVENLAMVLLLLGDDSDCHTIPAELRHRTQTAAGQLHEHDKSAVKFVKKNESKWGYTLFGRCLGPATSENIAAQKTKFARLTHAQAAQITEDSRLLYFLIKMLKNRPPASHTHTPTKISLVVKAQYKRIVDRIHDDPILSALNIPLPNINSKSISAFLTREEKKANYKATVAPQVTSHQRVLSAEPLPAAPRLPHSLPAPNRPEVQYDVVPHLAGKRWAEKRRYEETEPRTTHRKIEAKVGSAASQSTTNAPILLVVPSQPQAPTLSFPPVASGSGAGFSLTLPPVSVPAKPVMPSKSDKPCAACGVPKCGGLRRRYTPSKDKVVNSTQKIFTYCPTTKNSTTPGFGEQYEDYDLFLAQKNQSAKD</sequence>
<protein>
    <submittedName>
        <fullName evidence="2">Uncharacterized protein</fullName>
    </submittedName>
</protein>
<feature type="region of interest" description="Disordered" evidence="1">
    <location>
        <begin position="234"/>
        <end position="256"/>
    </location>
</feature>
<organism evidence="2 3">
    <name type="scientific">Oryzias melastigma</name>
    <name type="common">Marine medaka</name>
    <dbReference type="NCBI Taxonomy" id="30732"/>
    <lineage>
        <taxon>Eukaryota</taxon>
        <taxon>Metazoa</taxon>
        <taxon>Chordata</taxon>
        <taxon>Craniata</taxon>
        <taxon>Vertebrata</taxon>
        <taxon>Euteleostomi</taxon>
        <taxon>Actinopterygii</taxon>
        <taxon>Neopterygii</taxon>
        <taxon>Teleostei</taxon>
        <taxon>Neoteleostei</taxon>
        <taxon>Acanthomorphata</taxon>
        <taxon>Ovalentaria</taxon>
        <taxon>Atherinomorphae</taxon>
        <taxon>Beloniformes</taxon>
        <taxon>Adrianichthyidae</taxon>
        <taxon>Oryziinae</taxon>
        <taxon>Oryzias</taxon>
    </lineage>
</organism>
<comment type="caution">
    <text evidence="2">The sequence shown here is derived from an EMBL/GenBank/DDBJ whole genome shotgun (WGS) entry which is preliminary data.</text>
</comment>
<accession>A0A834CH21</accession>
<evidence type="ECO:0000313" key="2">
    <source>
        <dbReference type="EMBL" id="KAF6726476.1"/>
    </source>
</evidence>
<dbReference type="AlphaFoldDB" id="A0A834CH21"/>
<evidence type="ECO:0000313" key="3">
    <source>
        <dbReference type="Proteomes" id="UP000646548"/>
    </source>
</evidence>
<evidence type="ECO:0000256" key="1">
    <source>
        <dbReference type="SAM" id="MobiDB-lite"/>
    </source>
</evidence>
<dbReference type="Proteomes" id="UP000646548">
    <property type="component" value="Unassembled WGS sequence"/>
</dbReference>